<comment type="caution">
    <text evidence="11">The sequence shown here is derived from an EMBL/GenBank/DDBJ whole genome shotgun (WGS) entry which is preliminary data.</text>
</comment>
<evidence type="ECO:0000256" key="3">
    <source>
        <dbReference type="ARBA" id="ARBA00022763"/>
    </source>
</evidence>
<keyword evidence="7" id="KW-0511">Multifunctional enzyme</keyword>
<dbReference type="SMART" id="SM00478">
    <property type="entry name" value="ENDO3c"/>
    <property type="match status" value="1"/>
</dbReference>
<dbReference type="InterPro" id="IPR003265">
    <property type="entry name" value="HhH-GPD_domain"/>
</dbReference>
<evidence type="ECO:0000313" key="11">
    <source>
        <dbReference type="EMBL" id="MDR7664329.1"/>
    </source>
</evidence>
<dbReference type="Gene3D" id="1.10.340.30">
    <property type="entry name" value="Hypothetical protein, domain 2"/>
    <property type="match status" value="1"/>
</dbReference>
<dbReference type="SUPFAM" id="SSF48150">
    <property type="entry name" value="DNA-glycosylase"/>
    <property type="match status" value="1"/>
</dbReference>
<evidence type="ECO:0000256" key="9">
    <source>
        <dbReference type="ARBA" id="ARBA00044632"/>
    </source>
</evidence>
<keyword evidence="3" id="KW-0227">DNA damage</keyword>
<dbReference type="SUPFAM" id="SSF55945">
    <property type="entry name" value="TATA-box binding protein-like"/>
    <property type="match status" value="1"/>
</dbReference>
<keyword evidence="4" id="KW-0378">Hydrolase</keyword>
<evidence type="ECO:0000256" key="7">
    <source>
        <dbReference type="ARBA" id="ARBA00023268"/>
    </source>
</evidence>
<gene>
    <name evidence="11" type="ORF">RG963_00735</name>
</gene>
<dbReference type="Gene3D" id="3.30.310.260">
    <property type="match status" value="1"/>
</dbReference>
<comment type="similarity">
    <text evidence="1">Belongs to the type-1 OGG1 family.</text>
</comment>
<dbReference type="Proteomes" id="UP001246244">
    <property type="component" value="Unassembled WGS sequence"/>
</dbReference>
<evidence type="ECO:0000256" key="8">
    <source>
        <dbReference type="ARBA" id="ARBA00023295"/>
    </source>
</evidence>
<keyword evidence="6" id="KW-0456">Lyase</keyword>
<name>A0ABU2CX70_9EURY</name>
<accession>A0ABU2CX70</accession>
<dbReference type="CDD" id="cd00056">
    <property type="entry name" value="ENDO3c"/>
    <property type="match status" value="1"/>
</dbReference>
<keyword evidence="12" id="KW-1185">Reference proteome</keyword>
<protein>
    <recommendedName>
        <fullName evidence="2">DNA-(apurinic or apyrimidinic site) lyase</fullName>
        <ecNumber evidence="2">4.2.99.18</ecNumber>
    </recommendedName>
</protein>
<sequence length="280" mass="33003">MYRLKPELFDLNYTLDCGQVFRWAKDGDWWTGVVGDQVIRLSQDSGGLLVDSKLQPEFFSRYFRLDDDLPSIYESINRDLLIDRAICKYRGLRLIRQDPWECLISYMLATASSIPTIQKRIFLLSQFFGQELEAGYFSFPDPETLANADISLLDKCKLGFRTERIKEAAREVASGELDLDVLFRLEYRYARERLMRIRGIGEKVADCVLLFAFEKMEAFPVDTHIRQIIQHYHIDDNFFENCTNLSRMGDWGREYFGLYCGYAQQYLFYQKRMEGFVPLY</sequence>
<evidence type="ECO:0000313" key="12">
    <source>
        <dbReference type="Proteomes" id="UP001246244"/>
    </source>
</evidence>
<evidence type="ECO:0000256" key="2">
    <source>
        <dbReference type="ARBA" id="ARBA00012720"/>
    </source>
</evidence>
<evidence type="ECO:0000259" key="10">
    <source>
        <dbReference type="SMART" id="SM00478"/>
    </source>
</evidence>
<keyword evidence="5" id="KW-0234">DNA repair</keyword>
<comment type="catalytic activity">
    <reaction evidence="9">
        <text>2'-deoxyribonucleotide-(2'-deoxyribose 5'-phosphate)-2'-deoxyribonucleotide-DNA = a 3'-end 2'-deoxyribonucleotide-(2,3-dehydro-2,3-deoxyribose 5'-phosphate)-DNA + a 5'-end 5'-phospho-2'-deoxyribonucleoside-DNA + H(+)</text>
        <dbReference type="Rhea" id="RHEA:66592"/>
        <dbReference type="Rhea" id="RHEA-COMP:13180"/>
        <dbReference type="Rhea" id="RHEA-COMP:16897"/>
        <dbReference type="Rhea" id="RHEA-COMP:17067"/>
        <dbReference type="ChEBI" id="CHEBI:15378"/>
        <dbReference type="ChEBI" id="CHEBI:136412"/>
        <dbReference type="ChEBI" id="CHEBI:157695"/>
        <dbReference type="ChEBI" id="CHEBI:167181"/>
        <dbReference type="EC" id="4.2.99.18"/>
    </reaction>
</comment>
<dbReference type="Pfam" id="PF07934">
    <property type="entry name" value="OGG_N"/>
    <property type="match status" value="1"/>
</dbReference>
<evidence type="ECO:0000256" key="4">
    <source>
        <dbReference type="ARBA" id="ARBA00022801"/>
    </source>
</evidence>
<dbReference type="Gene3D" id="1.10.1670.10">
    <property type="entry name" value="Helix-hairpin-Helix base-excision DNA repair enzymes (C-terminal)"/>
    <property type="match status" value="1"/>
</dbReference>
<dbReference type="InterPro" id="IPR023170">
    <property type="entry name" value="HhH_base_excis_C"/>
</dbReference>
<proteinExistence type="inferred from homology"/>
<dbReference type="RefSeq" id="WP_310574356.1">
    <property type="nucleotide sequence ID" value="NZ_JAVKPK010000002.1"/>
</dbReference>
<dbReference type="PANTHER" id="PTHR10242:SF2">
    <property type="entry name" value="N-GLYCOSYLASE_DNA LYASE"/>
    <property type="match status" value="1"/>
</dbReference>
<dbReference type="Pfam" id="PF00730">
    <property type="entry name" value="HhH-GPD"/>
    <property type="match status" value="1"/>
</dbReference>
<evidence type="ECO:0000256" key="1">
    <source>
        <dbReference type="ARBA" id="ARBA00010679"/>
    </source>
</evidence>
<dbReference type="InterPro" id="IPR011257">
    <property type="entry name" value="DNA_glycosylase"/>
</dbReference>
<evidence type="ECO:0000256" key="6">
    <source>
        <dbReference type="ARBA" id="ARBA00023239"/>
    </source>
</evidence>
<dbReference type="InterPro" id="IPR052054">
    <property type="entry name" value="Oxidative_DNA_repair_enzyme"/>
</dbReference>
<reference evidence="12" key="1">
    <citation type="submission" date="2023-07" db="EMBL/GenBank/DDBJ databases">
        <title>Whole-genome sequencing of a new Methanosarcina sp. Z-7115.</title>
        <authorList>
            <person name="Zhilina T.N."/>
            <person name="Merkel A.Y."/>
        </authorList>
    </citation>
    <scope>NUCLEOTIDE SEQUENCE [LARGE SCALE GENOMIC DNA]</scope>
    <source>
        <strain evidence="12">Z-7115</strain>
    </source>
</reference>
<feature type="domain" description="HhH-GPD" evidence="10">
    <location>
        <begin position="123"/>
        <end position="272"/>
    </location>
</feature>
<dbReference type="EMBL" id="JAVKPK010000002">
    <property type="protein sequence ID" value="MDR7664329.1"/>
    <property type="molecule type" value="Genomic_DNA"/>
</dbReference>
<evidence type="ECO:0000256" key="5">
    <source>
        <dbReference type="ARBA" id="ARBA00023204"/>
    </source>
</evidence>
<keyword evidence="8" id="KW-0326">Glycosidase</keyword>
<dbReference type="InterPro" id="IPR012904">
    <property type="entry name" value="OGG_N"/>
</dbReference>
<organism evidence="11 12">
    <name type="scientific">Methanosarcina baikalica</name>
    <dbReference type="NCBI Taxonomy" id="3073890"/>
    <lineage>
        <taxon>Archaea</taxon>
        <taxon>Methanobacteriati</taxon>
        <taxon>Methanobacteriota</taxon>
        <taxon>Stenosarchaea group</taxon>
        <taxon>Methanomicrobia</taxon>
        <taxon>Methanosarcinales</taxon>
        <taxon>Methanosarcinaceae</taxon>
        <taxon>Methanosarcina</taxon>
    </lineage>
</organism>
<dbReference type="EC" id="4.2.99.18" evidence="2"/>
<dbReference type="PANTHER" id="PTHR10242">
    <property type="entry name" value="8-OXOGUANINE DNA GLYCOSYLASE"/>
    <property type="match status" value="1"/>
</dbReference>